<keyword evidence="7" id="KW-0966">Cell projection</keyword>
<dbReference type="EC" id="2.7.4.3" evidence="2"/>
<feature type="compositionally biased region" description="Low complexity" evidence="6">
    <location>
        <begin position="374"/>
        <end position="390"/>
    </location>
</feature>
<feature type="region of interest" description="Disordered" evidence="6">
    <location>
        <begin position="822"/>
        <end position="888"/>
    </location>
</feature>
<feature type="compositionally biased region" description="Gly residues" evidence="6">
    <location>
        <begin position="847"/>
        <end position="861"/>
    </location>
</feature>
<dbReference type="SUPFAM" id="SSF52540">
    <property type="entry name" value="P-loop containing nucleoside triphosphate hydrolases"/>
    <property type="match status" value="1"/>
</dbReference>
<feature type="compositionally biased region" description="Pro residues" evidence="6">
    <location>
        <begin position="208"/>
        <end position="218"/>
    </location>
</feature>
<gene>
    <name evidence="7" type="primary">FAP75</name>
</gene>
<dbReference type="Gene3D" id="3.40.50.300">
    <property type="entry name" value="P-loop containing nucleotide triphosphate hydrolases"/>
    <property type="match status" value="1"/>
</dbReference>
<name>A0A2Z5X8C6_9CHLO</name>
<feature type="region of interest" description="Disordered" evidence="6">
    <location>
        <begin position="1157"/>
        <end position="1176"/>
    </location>
</feature>
<organism evidence="7">
    <name type="scientific">Yamagishiella unicocca</name>
    <dbReference type="NCBI Taxonomy" id="51707"/>
    <lineage>
        <taxon>Eukaryota</taxon>
        <taxon>Viridiplantae</taxon>
        <taxon>Chlorophyta</taxon>
        <taxon>core chlorophytes</taxon>
        <taxon>Chlorophyceae</taxon>
        <taxon>CS clade</taxon>
        <taxon>Chlamydomonadales</taxon>
        <taxon>Volvocaceae</taxon>
        <taxon>Yamagishiella</taxon>
    </lineage>
</organism>
<evidence type="ECO:0000256" key="2">
    <source>
        <dbReference type="ARBA" id="ARBA00012955"/>
    </source>
</evidence>
<dbReference type="GO" id="GO:0004017">
    <property type="term" value="F:AMP kinase activity"/>
    <property type="evidence" value="ECO:0007669"/>
    <property type="project" value="UniProtKB-EC"/>
</dbReference>
<dbReference type="PROSITE" id="PS00113">
    <property type="entry name" value="ADENYLATE_KINASE"/>
    <property type="match status" value="1"/>
</dbReference>
<evidence type="ECO:0000256" key="3">
    <source>
        <dbReference type="ARBA" id="ARBA00022679"/>
    </source>
</evidence>
<reference evidence="7" key="1">
    <citation type="journal article" date="2018" name="Commun. Biol.">
        <title>Anisogamy evolved with a reduced sex-determining region in volvocine green algae.</title>
        <authorList>
            <person name="Hamaji T."/>
            <person name="Kawai-Toyooka H."/>
            <person name="Uchimura H."/>
            <person name="Suzuki M."/>
            <person name="Noguchi H."/>
            <person name="Minakuchi Y."/>
            <person name="Toyoda A."/>
            <person name="Fujiyama A."/>
            <person name="Miyagishima S."/>
            <person name="Umen J.G."/>
            <person name="Nozaki H."/>
        </authorList>
    </citation>
    <scope>NUCLEOTIDE SEQUENCE</scope>
    <source>
        <strain evidence="7">NIES-3983</strain>
    </source>
</reference>
<keyword evidence="7" id="KW-0969">Cilium</keyword>
<dbReference type="InterPro" id="IPR000850">
    <property type="entry name" value="Adenylat/UMP-CMP_kin"/>
</dbReference>
<dbReference type="InterPro" id="IPR036291">
    <property type="entry name" value="NAD(P)-bd_dom_sf"/>
</dbReference>
<dbReference type="InterPro" id="IPR033690">
    <property type="entry name" value="Adenylat_kinase_CS"/>
</dbReference>
<evidence type="ECO:0000256" key="6">
    <source>
        <dbReference type="SAM" id="MobiDB-lite"/>
    </source>
</evidence>
<dbReference type="InterPro" id="IPR027417">
    <property type="entry name" value="P-loop_NTPase"/>
</dbReference>
<evidence type="ECO:0000256" key="1">
    <source>
        <dbReference type="ARBA" id="ARBA00007220"/>
    </source>
</evidence>
<evidence type="ECO:0000313" key="7">
    <source>
        <dbReference type="EMBL" id="BBC28456.1"/>
    </source>
</evidence>
<dbReference type="GO" id="GO:0005524">
    <property type="term" value="F:ATP binding"/>
    <property type="evidence" value="ECO:0007669"/>
    <property type="project" value="InterPro"/>
</dbReference>
<proteinExistence type="inferred from homology"/>
<feature type="region of interest" description="Disordered" evidence="6">
    <location>
        <begin position="637"/>
        <end position="675"/>
    </location>
</feature>
<feature type="compositionally biased region" description="Basic and acidic residues" evidence="6">
    <location>
        <begin position="822"/>
        <end position="831"/>
    </location>
</feature>
<comment type="similarity">
    <text evidence="1">Belongs to the adenylate kinase family.</text>
</comment>
<keyword evidence="4" id="KW-0547">Nucleotide-binding</keyword>
<accession>A0A2Z5X8C6</accession>
<feature type="compositionally biased region" description="Low complexity" evidence="6">
    <location>
        <begin position="1003"/>
        <end position="1015"/>
    </location>
</feature>
<dbReference type="EMBL" id="LC314413">
    <property type="protein sequence ID" value="BBC28456.1"/>
    <property type="molecule type" value="Genomic_DNA"/>
</dbReference>
<dbReference type="Gene3D" id="3.40.50.720">
    <property type="entry name" value="NAD(P)-binding Rossmann-like Domain"/>
    <property type="match status" value="1"/>
</dbReference>
<evidence type="ECO:0000256" key="4">
    <source>
        <dbReference type="ARBA" id="ARBA00022741"/>
    </source>
</evidence>
<protein>
    <recommendedName>
        <fullName evidence="2">adenylate kinase</fullName>
        <ecNumber evidence="2">2.7.4.3</ecNumber>
    </recommendedName>
</protein>
<evidence type="ECO:0000256" key="5">
    <source>
        <dbReference type="ARBA" id="ARBA00022777"/>
    </source>
</evidence>
<keyword evidence="5" id="KW-0418">Kinase</keyword>
<feature type="region of interest" description="Disordered" evidence="6">
    <location>
        <begin position="992"/>
        <end position="1015"/>
    </location>
</feature>
<feature type="region of interest" description="Disordered" evidence="6">
    <location>
        <begin position="374"/>
        <end position="400"/>
    </location>
</feature>
<dbReference type="SUPFAM" id="SSF51735">
    <property type="entry name" value="NAD(P)-binding Rossmann-fold domains"/>
    <property type="match status" value="1"/>
</dbReference>
<dbReference type="PANTHER" id="PTHR23359">
    <property type="entry name" value="NUCLEOTIDE KINASE"/>
    <property type="match status" value="1"/>
</dbReference>
<sequence length="1176" mass="116876">MDSDSITMPKNIYIFPCDSYVGRAVAKAFSAAGHSVSGFAALGNGAPSYVGNVIRAGDSGATAAHKQLLLTADVVVYDLLGHERATRDAVVHLAQQPYGGREVVFVAVSSPLVWAATRPNPEAQFESAAGGEWGAAGEEGGGDGEAAAEGGAAAGGGEGEGEDVPWPGAGALGTGSGDGDEREGENPSAAAAGASGGAGGTEEGTAPPHTPPHTPLPIAPTFSAPDDIRRRSPATAARAALAVEQVVLRSGRRGRLHTAVVCPGLMYGEGEDDLTFFNAFKAAWIRQCLPPGGGAAAAAGAAGWGGGPAPPPPPPRLLVYGRGTNILPTLHVEDMASYVLALAAEAGGWRWAAPGLGPQQLQLGLAPANGAGSAASATKLGSAPATGPSPSSSPPGPLTSGGYYLVTDGSRCSQAELVAAIAAEMGLGEDETAVEYVPDCALHHHPAPLRNRMLLDLSLATSPLPAFTPGRPGGLPAHLAAVAAEFLTARRLTPLRLLVTGPPLSGKTHLARRLAHQYGLSYISVPLLLAAAADPAVAAAAGLNPAMDPSLLRTAQAEVAAGLGGGGKDKDRDKEGGGWLAAGGRVAARTLGALLASALAEPRAAARCRGFVLDGFPRSAAQARAAFHLLQPDEEAAAAAAAEQSHGKLGGHKSKGGAAGPAAPGTPGNPGASSDVFEVPAGMRLVPNPLTAPTHVVELDAEEEDLRARLAAIGAAAEEAVTRLSGGGEGEVSALSELDKKGAGARKAAGGGPGGAGAKGGGGVPREVALAAALGHNTEAGFVRRWTSYQSWRAEDAEDRRIRIAAAQAAWEAEQARRAEEREREAAESRTLKAKRRRARAAAAAGTGCGGGSGAAGGGDGDNAALVPDGVQGPDDCSAAPPLDAQLPEHGGLMALSLAGGARHVRLPNPAGEEGPMVTISVQPPLALLSAAGVGAAAAAAAAAAAGPTSIAAAVSSAGAQASAPAPLPPLAALERQVSGVFLGSPHNFDGFPPAAHRSTPTALASEGLGEEAQGAEADFDVRREAAATAASGSVTGPMAAAGTGAEASYSLRWRGGRGESVRRYLLQHVVPVVTAALAEVALTRIGAGGGGPEETEAYHGGGGKEALLHVARALQAAADAEEAGFVDPYADESYGIQLAKIEAKAAREAARAAAAAAKAEREAAARQQATEDGAA</sequence>
<feature type="compositionally biased region" description="Low complexity" evidence="6">
    <location>
        <begin position="660"/>
        <end position="674"/>
    </location>
</feature>
<keyword evidence="3" id="KW-0808">Transferase</keyword>
<feature type="region of interest" description="Disordered" evidence="6">
    <location>
        <begin position="123"/>
        <end position="233"/>
    </location>
</feature>
<keyword evidence="7" id="KW-0282">Flagellum</keyword>
<dbReference type="AlphaFoldDB" id="A0A2Z5X8C6"/>